<dbReference type="InterPro" id="IPR005968">
    <property type="entry name" value="Thiamine_ABC_ThiQ"/>
</dbReference>
<evidence type="ECO:0000313" key="11">
    <source>
        <dbReference type="Proteomes" id="UP000190135"/>
    </source>
</evidence>
<dbReference type="SMART" id="SM00382">
    <property type="entry name" value="AAA"/>
    <property type="match status" value="1"/>
</dbReference>
<evidence type="ECO:0000256" key="2">
    <source>
        <dbReference type="ARBA" id="ARBA00022448"/>
    </source>
</evidence>
<evidence type="ECO:0000256" key="3">
    <source>
        <dbReference type="ARBA" id="ARBA00022475"/>
    </source>
</evidence>
<dbReference type="STRING" id="1365950.SAMN05428963_105229"/>
<dbReference type="InterPro" id="IPR003593">
    <property type="entry name" value="AAA+_ATPase"/>
</dbReference>
<evidence type="ECO:0000313" key="10">
    <source>
        <dbReference type="EMBL" id="SKA06689.1"/>
    </source>
</evidence>
<evidence type="ECO:0000256" key="4">
    <source>
        <dbReference type="ARBA" id="ARBA00022519"/>
    </source>
</evidence>
<keyword evidence="8" id="KW-0472">Membrane</keyword>
<organism evidence="10 11">
    <name type="scientific">Consotaella salsifontis</name>
    <dbReference type="NCBI Taxonomy" id="1365950"/>
    <lineage>
        <taxon>Bacteria</taxon>
        <taxon>Pseudomonadati</taxon>
        <taxon>Pseudomonadota</taxon>
        <taxon>Alphaproteobacteria</taxon>
        <taxon>Hyphomicrobiales</taxon>
        <taxon>Aurantimonadaceae</taxon>
        <taxon>Consotaella</taxon>
    </lineage>
</organism>
<keyword evidence="2" id="KW-0813">Transport</keyword>
<name>A0A1T4QSD2_9HYPH</name>
<dbReference type="GO" id="GO:0042626">
    <property type="term" value="F:ATPase-coupled transmembrane transporter activity"/>
    <property type="evidence" value="ECO:0007669"/>
    <property type="project" value="InterPro"/>
</dbReference>
<dbReference type="PANTHER" id="PTHR42781:SF1">
    <property type="entry name" value="THIAMINE IMPORT ATP-BINDING PROTEIN THIQ"/>
    <property type="match status" value="1"/>
</dbReference>
<keyword evidence="11" id="KW-1185">Reference proteome</keyword>
<keyword evidence="3" id="KW-1003">Cell membrane</keyword>
<dbReference type="NCBIfam" id="TIGR01277">
    <property type="entry name" value="thiQ"/>
    <property type="match status" value="1"/>
</dbReference>
<dbReference type="PANTHER" id="PTHR42781">
    <property type="entry name" value="SPERMIDINE/PUTRESCINE IMPORT ATP-BINDING PROTEIN POTA"/>
    <property type="match status" value="1"/>
</dbReference>
<evidence type="ECO:0000256" key="7">
    <source>
        <dbReference type="ARBA" id="ARBA00022967"/>
    </source>
</evidence>
<keyword evidence="5" id="KW-0547">Nucleotide-binding</keyword>
<dbReference type="GO" id="GO:0016020">
    <property type="term" value="C:membrane"/>
    <property type="evidence" value="ECO:0007669"/>
    <property type="project" value="InterPro"/>
</dbReference>
<evidence type="ECO:0000256" key="5">
    <source>
        <dbReference type="ARBA" id="ARBA00022741"/>
    </source>
</evidence>
<keyword evidence="6 10" id="KW-0067">ATP-binding</keyword>
<dbReference type="InterPro" id="IPR050093">
    <property type="entry name" value="ABC_SmlMolc_Importer"/>
</dbReference>
<evidence type="ECO:0000256" key="8">
    <source>
        <dbReference type="ARBA" id="ARBA00023136"/>
    </source>
</evidence>
<sequence length="249" mass="26612">MTSTGGNETTALRLEGVDYAYEGMTMHFDLAVTAGEWLAVIGPSGAGKSTLLDLVAGFLAPDAGRIVIDGADMAGIAPAERPVSFVFQENNLFAHLTAAENVGLGLAPRLSLSRETRARASQALAEVGLAGFDDRRPAEMSGGERQRVALARAFVRDRPLILLDEPFAALGPALRREMLALLDERRRRAERPITILMVTHQPEDARGFADCVAFLERGRIATLGPTESVLDGNETPGVADYLGQATRPS</sequence>
<dbReference type="InterPro" id="IPR027417">
    <property type="entry name" value="P-loop_NTPase"/>
</dbReference>
<evidence type="ECO:0000256" key="1">
    <source>
        <dbReference type="ARBA" id="ARBA00005417"/>
    </source>
</evidence>
<dbReference type="Gene3D" id="3.40.50.300">
    <property type="entry name" value="P-loop containing nucleotide triphosphate hydrolases"/>
    <property type="match status" value="1"/>
</dbReference>
<dbReference type="RefSeq" id="WP_245318971.1">
    <property type="nucleotide sequence ID" value="NZ_FUXL01000005.1"/>
</dbReference>
<dbReference type="GO" id="GO:0016887">
    <property type="term" value="F:ATP hydrolysis activity"/>
    <property type="evidence" value="ECO:0007669"/>
    <property type="project" value="InterPro"/>
</dbReference>
<dbReference type="SUPFAM" id="SSF52540">
    <property type="entry name" value="P-loop containing nucleoside triphosphate hydrolases"/>
    <property type="match status" value="1"/>
</dbReference>
<keyword evidence="4" id="KW-0997">Cell inner membrane</keyword>
<dbReference type="InterPro" id="IPR003439">
    <property type="entry name" value="ABC_transporter-like_ATP-bd"/>
</dbReference>
<gene>
    <name evidence="10" type="ORF">SAMN05428963_105229</name>
</gene>
<accession>A0A1T4QSD2</accession>
<dbReference type="EMBL" id="FUXL01000005">
    <property type="protein sequence ID" value="SKA06689.1"/>
    <property type="molecule type" value="Genomic_DNA"/>
</dbReference>
<evidence type="ECO:0000259" key="9">
    <source>
        <dbReference type="PROSITE" id="PS50893"/>
    </source>
</evidence>
<dbReference type="PROSITE" id="PS00211">
    <property type="entry name" value="ABC_TRANSPORTER_1"/>
    <property type="match status" value="1"/>
</dbReference>
<dbReference type="Proteomes" id="UP000190135">
    <property type="component" value="Unassembled WGS sequence"/>
</dbReference>
<dbReference type="GO" id="GO:0005524">
    <property type="term" value="F:ATP binding"/>
    <property type="evidence" value="ECO:0007669"/>
    <property type="project" value="UniProtKB-KW"/>
</dbReference>
<dbReference type="Pfam" id="PF00005">
    <property type="entry name" value="ABC_tran"/>
    <property type="match status" value="1"/>
</dbReference>
<dbReference type="PROSITE" id="PS50893">
    <property type="entry name" value="ABC_TRANSPORTER_2"/>
    <property type="match status" value="1"/>
</dbReference>
<proteinExistence type="inferred from homology"/>
<feature type="domain" description="ABC transporter" evidence="9">
    <location>
        <begin position="12"/>
        <end position="242"/>
    </location>
</feature>
<dbReference type="AlphaFoldDB" id="A0A1T4QSD2"/>
<protein>
    <submittedName>
        <fullName evidence="10">Thiamine transport system ATP-binding protein</fullName>
    </submittedName>
</protein>
<keyword evidence="7" id="KW-1278">Translocase</keyword>
<dbReference type="GO" id="GO:0071934">
    <property type="term" value="P:thiamine transmembrane transport"/>
    <property type="evidence" value="ECO:0007669"/>
    <property type="project" value="InterPro"/>
</dbReference>
<reference evidence="10 11" key="1">
    <citation type="submission" date="2017-02" db="EMBL/GenBank/DDBJ databases">
        <authorList>
            <person name="Peterson S.W."/>
        </authorList>
    </citation>
    <scope>NUCLEOTIDE SEQUENCE [LARGE SCALE GENOMIC DNA]</scope>
    <source>
        <strain evidence="10 11">USBA 369</strain>
    </source>
</reference>
<dbReference type="InterPro" id="IPR017871">
    <property type="entry name" value="ABC_transporter-like_CS"/>
</dbReference>
<comment type="similarity">
    <text evidence="1">Belongs to the ABC transporter superfamily.</text>
</comment>
<evidence type="ECO:0000256" key="6">
    <source>
        <dbReference type="ARBA" id="ARBA00022840"/>
    </source>
</evidence>